<dbReference type="STRING" id="1582439.NPIRD3C_1355"/>
<keyword evidence="1" id="KW-0472">Membrane</keyword>
<feature type="transmembrane region" description="Helical" evidence="1">
    <location>
        <begin position="45"/>
        <end position="63"/>
    </location>
</feature>
<feature type="transmembrane region" description="Helical" evidence="1">
    <location>
        <begin position="104"/>
        <end position="124"/>
    </location>
</feature>
<dbReference type="AlphaFoldDB" id="A0A0C5CBM5"/>
<protein>
    <submittedName>
        <fullName evidence="2">Uncharacterized protein</fullName>
    </submittedName>
</protein>
<reference evidence="3" key="1">
    <citation type="submission" date="2015-02" db="EMBL/GenBank/DDBJ databases">
        <title>Characterization of two novel Thaumarchaeota isolated from the Northern Adriatic Sea.</title>
        <authorList>
            <person name="Bayer B."/>
            <person name="Vojvoda J."/>
            <person name="Offre P."/>
            <person name="Srivastava A."/>
            <person name="Elisabeth N."/>
            <person name="Garcia J.A.L."/>
            <person name="Schleper C."/>
            <person name="Herndl G.J."/>
        </authorList>
    </citation>
    <scope>NUCLEOTIDE SEQUENCE [LARGE SCALE GENOMIC DNA]</scope>
    <source>
        <strain evidence="3">D3C</strain>
    </source>
</reference>
<evidence type="ECO:0000313" key="3">
    <source>
        <dbReference type="Proteomes" id="UP000032027"/>
    </source>
</evidence>
<dbReference type="EMBL" id="CP010868">
    <property type="protein sequence ID" value="AJM92567.1"/>
    <property type="molecule type" value="Genomic_DNA"/>
</dbReference>
<dbReference type="OrthoDB" id="8758at2157"/>
<organism evidence="2 3">
    <name type="scientific">Nitrosopumilus piranensis</name>
    <dbReference type="NCBI Taxonomy" id="1582439"/>
    <lineage>
        <taxon>Archaea</taxon>
        <taxon>Nitrososphaerota</taxon>
        <taxon>Nitrososphaeria</taxon>
        <taxon>Nitrosopumilales</taxon>
        <taxon>Nitrosopumilaceae</taxon>
        <taxon>Nitrosopumilus</taxon>
    </lineage>
</organism>
<gene>
    <name evidence="2" type="ORF">NPIRD3C_1355</name>
</gene>
<proteinExistence type="predicted"/>
<dbReference type="PATRIC" id="fig|1582439.9.peg.1400"/>
<evidence type="ECO:0000256" key="1">
    <source>
        <dbReference type="SAM" id="Phobius"/>
    </source>
</evidence>
<evidence type="ECO:0000313" key="2">
    <source>
        <dbReference type="EMBL" id="AJM92567.1"/>
    </source>
</evidence>
<accession>A0A0C5CBM5</accession>
<keyword evidence="1" id="KW-1133">Transmembrane helix</keyword>
<sequence length="129" mass="12990">MALSAALVITGIAIALLVIYAADVAVAMSSDSDNGFLPLDHMQRGMGLGGPALILPIIAFFISRKEPSKGLGVMIVISGILIIIGGIVVLANPAPGAEASDRDPVASTAMLFAPAIIQLALGGIKIAKS</sequence>
<dbReference type="KEGG" id="nid:NPIRD3C_1355"/>
<keyword evidence="3" id="KW-1185">Reference proteome</keyword>
<reference evidence="2 3" key="3">
    <citation type="journal article" date="2019" name="Int. J. Syst. Evol. Microbiol.">
        <title>Nitrosopumilus adriaticus sp. nov. and Nitrosopumilus piranensis sp. nov., two ammonia-oxidizing archaea from the Adriatic Sea and members of the class Nitrososphaeria.</title>
        <authorList>
            <person name="Bayer B."/>
            <person name="Vojvoda J."/>
            <person name="Reinthaler T."/>
            <person name="Reyes C."/>
            <person name="Pinto M."/>
            <person name="Herndl G.J."/>
        </authorList>
    </citation>
    <scope>NUCLEOTIDE SEQUENCE [LARGE SCALE GENOMIC DNA]</scope>
    <source>
        <strain evidence="2 3">D3C</strain>
    </source>
</reference>
<dbReference type="Proteomes" id="UP000032027">
    <property type="component" value="Chromosome"/>
</dbReference>
<reference evidence="2 3" key="2">
    <citation type="journal article" date="2016" name="ISME J.">
        <title>Physiological and genomic characterization of two novel marine thaumarchaeal strains indicates niche differentiation.</title>
        <authorList>
            <person name="Bayer B."/>
            <person name="Vojvoda J."/>
            <person name="Offre P."/>
            <person name="Alves R.J."/>
            <person name="Elisabeth N.H."/>
            <person name="Garcia J.A."/>
            <person name="Volland J.M."/>
            <person name="Srivastava A."/>
            <person name="Schleper C."/>
            <person name="Herndl G.J."/>
        </authorList>
    </citation>
    <scope>NUCLEOTIDE SEQUENCE [LARGE SCALE GENOMIC DNA]</scope>
    <source>
        <strain evidence="2 3">D3C</strain>
    </source>
</reference>
<dbReference type="GeneID" id="41600485"/>
<name>A0A0C5CBM5_9ARCH</name>
<keyword evidence="1" id="KW-0812">Transmembrane</keyword>
<feature type="transmembrane region" description="Helical" evidence="1">
    <location>
        <begin position="70"/>
        <end position="92"/>
    </location>
</feature>
<dbReference type="RefSeq" id="WP_148703387.1">
    <property type="nucleotide sequence ID" value="NZ_CP010868.1"/>
</dbReference>
<dbReference type="HOGENOM" id="CLU_151093_0_0_2"/>